<accession>A0A1Y5I5N8</accession>
<reference evidence="2 4" key="1">
    <citation type="journal article" date="2006" name="Proc. Natl. Acad. Sci. U.S.A.">
        <title>Genome analysis of the smallest free-living eukaryote Ostreococcus tauri unveils many unique features.</title>
        <authorList>
            <person name="Derelle E."/>
            <person name="Ferraz C."/>
            <person name="Rombauts S."/>
            <person name="Rouze P."/>
            <person name="Worden A.Z."/>
            <person name="Robbens S."/>
            <person name="Partensky F."/>
            <person name="Degroeve S."/>
            <person name="Echeynie S."/>
            <person name="Cooke R."/>
            <person name="Saeys Y."/>
            <person name="Wuyts J."/>
            <person name="Jabbari K."/>
            <person name="Bowler C."/>
            <person name="Panaud O."/>
            <person name="Piegu B."/>
            <person name="Ball S.G."/>
            <person name="Ral J.-P."/>
            <person name="Bouget F.-Y."/>
            <person name="Piganeau G."/>
            <person name="De Baets B."/>
            <person name="Picard A."/>
            <person name="Delseny M."/>
            <person name="Demaille J."/>
            <person name="Van de Peer Y."/>
            <person name="Moreau H."/>
        </authorList>
    </citation>
    <scope>NUCLEOTIDE SEQUENCE [LARGE SCALE GENOMIC DNA]</scope>
    <source>
        <strain evidence="2 4">OTTH0595</strain>
    </source>
</reference>
<name>A0A090M5Q5_OSTTA</name>
<dbReference type="EMBL" id="CAID01000011">
    <property type="protein sequence ID" value="CEF99521.1"/>
    <property type="molecule type" value="Genomic_DNA"/>
</dbReference>
<accession>A0A090M5Q5</accession>
<dbReference type="AlphaFoldDB" id="A0A090M5Q5"/>
<evidence type="ECO:0000313" key="3">
    <source>
        <dbReference type="EMBL" id="OUS43524.1"/>
    </source>
</evidence>
<reference evidence="3" key="3">
    <citation type="submission" date="2017-04" db="EMBL/GenBank/DDBJ databases">
        <title>Population genomics of picophytoplankton unveils novel chromosome hypervariability.</title>
        <authorList>
            <consortium name="DOE Joint Genome Institute"/>
            <person name="Blanc-Mathieu R."/>
            <person name="Krasovec M."/>
            <person name="Hebrard M."/>
            <person name="Yau S."/>
            <person name="Desgranges E."/>
            <person name="Martin J."/>
            <person name="Schackwitz W."/>
            <person name="Kuo A."/>
            <person name="Salin G."/>
            <person name="Donnadieu C."/>
            <person name="Desdevises Y."/>
            <person name="Sanchez-Ferandin S."/>
            <person name="Moreau H."/>
            <person name="Rivals E."/>
            <person name="Grigoriev I.V."/>
            <person name="Grimsley N."/>
            <person name="Eyre-Walker A."/>
            <person name="Piganeau G."/>
        </authorList>
    </citation>
    <scope>NUCLEOTIDE SEQUENCE [LARGE SCALE GENOMIC DNA]</scope>
    <source>
        <strain evidence="3">RCC 1115</strain>
    </source>
</reference>
<proteinExistence type="predicted"/>
<evidence type="ECO:0000313" key="4">
    <source>
        <dbReference type="Proteomes" id="UP000009170"/>
    </source>
</evidence>
<dbReference type="EMBL" id="CAID01000011">
    <property type="protein sequence ID" value="CEF99520.1"/>
    <property type="molecule type" value="Genomic_DNA"/>
</dbReference>
<reference evidence="2" key="2">
    <citation type="journal article" date="2014" name="BMC Genomics">
        <title>An improved genome of the model marine alga Ostreococcus tauri unfolds by assessing Illumina de novo assemblies.</title>
        <authorList>
            <person name="Blanc-Mathieu R."/>
            <person name="Verhelst B."/>
            <person name="Derelle E."/>
            <person name="Rombauts S."/>
            <person name="Bouget F.Y."/>
            <person name="Carre I."/>
            <person name="Chateau A."/>
            <person name="Eyre-Walker A."/>
            <person name="Grimsley N."/>
            <person name="Moreau H."/>
            <person name="Piegu B."/>
            <person name="Rivals E."/>
            <person name="Schackwitz W."/>
            <person name="Van de Peer Y."/>
            <person name="Piganeau G."/>
        </authorList>
    </citation>
    <scope>NUCLEOTIDE SEQUENCE</scope>
    <source>
        <strain evidence="2">RCC4221</strain>
    </source>
</reference>
<dbReference type="Proteomes" id="UP000009170">
    <property type="component" value="Unassembled WGS sequence"/>
</dbReference>
<evidence type="ECO:0000313" key="2">
    <source>
        <dbReference type="EMBL" id="CEF99521.1"/>
    </source>
</evidence>
<evidence type="ECO:0000313" key="1">
    <source>
        <dbReference type="EMBL" id="CEF99520.1"/>
    </source>
</evidence>
<sequence length="79" mass="8373">MSCARSVWDLGGCGFAVTTAKACGAPGLKDVARGIGARDAFDAMDEGLRALVEPRWVKRGRDDAQNIHGAITDVEEALR</sequence>
<protein>
    <submittedName>
        <fullName evidence="2">Unnamed product</fullName>
    </submittedName>
</protein>
<dbReference type="Proteomes" id="UP000195557">
    <property type="component" value="Unassembled WGS sequence"/>
</dbReference>
<organism evidence="2 4">
    <name type="scientific">Ostreococcus tauri</name>
    <name type="common">Marine green alga</name>
    <dbReference type="NCBI Taxonomy" id="70448"/>
    <lineage>
        <taxon>Eukaryota</taxon>
        <taxon>Viridiplantae</taxon>
        <taxon>Chlorophyta</taxon>
        <taxon>Mamiellophyceae</taxon>
        <taxon>Mamiellales</taxon>
        <taxon>Bathycoccaceae</taxon>
        <taxon>Ostreococcus</taxon>
    </lineage>
</organism>
<accession>A0A454XQJ6</accession>
<dbReference type="EMBL" id="KZ155831">
    <property type="protein sequence ID" value="OUS43524.1"/>
    <property type="molecule type" value="Genomic_DNA"/>
</dbReference>
<keyword evidence="4" id="KW-1185">Reference proteome</keyword>
<gene>
    <name evidence="3" type="ORF">BE221DRAFT_207515</name>
    <name evidence="1" type="ORF">OT_ostta11g00240</name>
    <name evidence="2" type="ORF">OT_ostta11g00250</name>
</gene>